<protein>
    <submittedName>
        <fullName evidence="1">8736_t:CDS:1</fullName>
    </submittedName>
</protein>
<feature type="non-terminal residue" evidence="1">
    <location>
        <position position="1"/>
    </location>
</feature>
<dbReference type="EMBL" id="CAJVPW010017218">
    <property type="protein sequence ID" value="CAG8675495.1"/>
    <property type="molecule type" value="Genomic_DNA"/>
</dbReference>
<name>A0ACA9NW89_9GLOM</name>
<sequence>NYWPNQINNSNFSPEDKDNLNKDQKNRIDELKQKQTNDTFDKIWQSILRETDINKLPTNRYWFIQIQNNQNLTENQKVRLNKHRIDKLKLLSNQLYDQISAEISKIDDYIQLSDERSIDHKIRSLNDKNLSGGRNTEKLQQERRGYFDLFLKEKALNNYDNYNKIIERYYKWEWVQELANSSPLANNIINLNQTLLSPEKNKKDLIDLRKL</sequence>
<gene>
    <name evidence="1" type="ORF">SPELUC_LOCUS9884</name>
</gene>
<dbReference type="Proteomes" id="UP000789366">
    <property type="component" value="Unassembled WGS sequence"/>
</dbReference>
<comment type="caution">
    <text evidence="1">The sequence shown here is derived from an EMBL/GenBank/DDBJ whole genome shotgun (WGS) entry which is preliminary data.</text>
</comment>
<reference evidence="1" key="1">
    <citation type="submission" date="2021-06" db="EMBL/GenBank/DDBJ databases">
        <authorList>
            <person name="Kallberg Y."/>
            <person name="Tangrot J."/>
            <person name="Rosling A."/>
        </authorList>
    </citation>
    <scope>NUCLEOTIDE SEQUENCE</scope>
    <source>
        <strain evidence="1">28 12/20/2015</strain>
    </source>
</reference>
<evidence type="ECO:0000313" key="1">
    <source>
        <dbReference type="EMBL" id="CAG8675495.1"/>
    </source>
</evidence>
<organism evidence="1 2">
    <name type="scientific">Cetraspora pellucida</name>
    <dbReference type="NCBI Taxonomy" id="1433469"/>
    <lineage>
        <taxon>Eukaryota</taxon>
        <taxon>Fungi</taxon>
        <taxon>Fungi incertae sedis</taxon>
        <taxon>Mucoromycota</taxon>
        <taxon>Glomeromycotina</taxon>
        <taxon>Glomeromycetes</taxon>
        <taxon>Diversisporales</taxon>
        <taxon>Gigasporaceae</taxon>
        <taxon>Cetraspora</taxon>
    </lineage>
</organism>
<accession>A0ACA9NW89</accession>
<keyword evidence="2" id="KW-1185">Reference proteome</keyword>
<proteinExistence type="predicted"/>
<evidence type="ECO:0000313" key="2">
    <source>
        <dbReference type="Proteomes" id="UP000789366"/>
    </source>
</evidence>